<protein>
    <submittedName>
        <fullName evidence="1">Nodulation protein NodH</fullName>
    </submittedName>
</protein>
<dbReference type="STRING" id="1850250.LPB142_01435"/>
<evidence type="ECO:0000313" key="2">
    <source>
        <dbReference type="Proteomes" id="UP000176562"/>
    </source>
</evidence>
<dbReference type="EMBL" id="CP017781">
    <property type="protein sequence ID" value="AOZ68135.1"/>
    <property type="molecule type" value="Genomic_DNA"/>
</dbReference>
<dbReference type="InterPro" id="IPR027417">
    <property type="entry name" value="P-loop_NTPase"/>
</dbReference>
<dbReference type="AlphaFoldDB" id="A0A1D9M8F4"/>
<organism evidence="1 2">
    <name type="scientific">Rhodobacter xanthinilyticus</name>
    <dbReference type="NCBI Taxonomy" id="1850250"/>
    <lineage>
        <taxon>Bacteria</taxon>
        <taxon>Pseudomonadati</taxon>
        <taxon>Pseudomonadota</taxon>
        <taxon>Alphaproteobacteria</taxon>
        <taxon>Rhodobacterales</taxon>
        <taxon>Rhodobacter group</taxon>
        <taxon>Rhodobacter</taxon>
    </lineage>
</organism>
<dbReference type="SUPFAM" id="SSF52540">
    <property type="entry name" value="P-loop containing nucleoside triphosphate hydrolases"/>
    <property type="match status" value="1"/>
</dbReference>
<dbReference type="KEGG" id="rhp:LPB142_01435"/>
<keyword evidence="2" id="KW-1185">Reference proteome</keyword>
<dbReference type="Gene3D" id="3.40.50.300">
    <property type="entry name" value="P-loop containing nucleotide triphosphate hydrolases"/>
    <property type="match status" value="1"/>
</dbReference>
<name>A0A1D9M8F4_9RHOB</name>
<gene>
    <name evidence="1" type="ORF">LPB142_01435</name>
</gene>
<evidence type="ECO:0000313" key="1">
    <source>
        <dbReference type="EMBL" id="AOZ68135.1"/>
    </source>
</evidence>
<proteinExistence type="predicted"/>
<dbReference type="RefSeq" id="WP_071165283.1">
    <property type="nucleotide sequence ID" value="NZ_CP017781.1"/>
</dbReference>
<accession>A0A1D9M8F4</accession>
<dbReference type="Proteomes" id="UP000176562">
    <property type="component" value="Chromosome"/>
</dbReference>
<reference evidence="1 2" key="1">
    <citation type="submission" date="2016-10" db="EMBL/GenBank/DDBJ databases">
        <title>Rhodobacter sp. LPB0142, isolated from sea water.</title>
        <authorList>
            <person name="Kim E."/>
            <person name="Yi H."/>
        </authorList>
    </citation>
    <scope>NUCLEOTIDE SEQUENCE [LARGE SCALE GENOMIC DNA]</scope>
    <source>
        <strain evidence="1 2">LPB0142</strain>
    </source>
</reference>
<sequence>MPNFESFVIFAEMRTGSNLLEAALNELKGVCCHGEAFNPALIGYPKRAELLGVSMAERDADPHELWRRIRRAEGLNGCRYFHDHDPRVLDEMLADRRCAKIVLTRNPIESYVSLKIARATGQWKLGDARHRKAAQALFDAGEFEAHLGELQAFQIRLMHGLQVSGQTAFYIDYEDAQDLGVLNGLAEWLGVADRLEALPSSLVPQNPEPLEAKVGNFPAMEASLARMDRFNLSRTPNFEPRRGPNVPGFVACKEAGLLYMPIRPALDAPVRDWLAKIGPLEEAFSQKTLRQWKRRHPGHRSFAVLRHPLMRAHLAFAAVLAWPGMAETRAVLRKTYKLPLPEEGKALGAGDYGAALLAWLRWLKANLNAQTSLPVQAIWASQSAMVQAFAGFSAPDLLAREESLAEDLAYLARAAGVAAPAFAAPEADTAPVKLASVWTDELEAAAREAYTRDFMQFGFGAWRAA</sequence>